<reference evidence="1 2" key="1">
    <citation type="journal article" date="2018" name="Front. Plant Sci.">
        <title>Red Clover (Trifolium pratense) and Zigzag Clover (T. medium) - A Picture of Genomic Similarities and Differences.</title>
        <authorList>
            <person name="Dluhosova J."/>
            <person name="Istvanek J."/>
            <person name="Nedelnik J."/>
            <person name="Repkova J."/>
        </authorList>
    </citation>
    <scope>NUCLEOTIDE SEQUENCE [LARGE SCALE GENOMIC DNA]</scope>
    <source>
        <strain evidence="2">cv. 10/8</strain>
        <tissue evidence="1">Leaf</tissue>
    </source>
</reference>
<proteinExistence type="predicted"/>
<sequence length="128" mass="14226">MGGIGTMNNRGFYGFGIRYDNANSNNFGLNVGDQNTNLNFGSLAHENFGLVQGGFGSLSYARGENGSEFREQLFKEKNVSENREIPLQKSNRNIIQYEQNHNGGTSTNVPEFNISNFSMADDMDLLDK</sequence>
<dbReference type="EMBL" id="LXQA010139562">
    <property type="protein sequence ID" value="MCI24104.1"/>
    <property type="molecule type" value="Genomic_DNA"/>
</dbReference>
<dbReference type="Proteomes" id="UP000265520">
    <property type="component" value="Unassembled WGS sequence"/>
</dbReference>
<evidence type="ECO:0000313" key="2">
    <source>
        <dbReference type="Proteomes" id="UP000265520"/>
    </source>
</evidence>
<accession>A0A392QJN1</accession>
<keyword evidence="2" id="KW-1185">Reference proteome</keyword>
<evidence type="ECO:0000313" key="1">
    <source>
        <dbReference type="EMBL" id="MCI24104.1"/>
    </source>
</evidence>
<protein>
    <submittedName>
        <fullName evidence="1">Uncharacterized protein</fullName>
    </submittedName>
</protein>
<comment type="caution">
    <text evidence="1">The sequence shown here is derived from an EMBL/GenBank/DDBJ whole genome shotgun (WGS) entry which is preliminary data.</text>
</comment>
<feature type="non-terminal residue" evidence="1">
    <location>
        <position position="128"/>
    </location>
</feature>
<organism evidence="1 2">
    <name type="scientific">Trifolium medium</name>
    <dbReference type="NCBI Taxonomy" id="97028"/>
    <lineage>
        <taxon>Eukaryota</taxon>
        <taxon>Viridiplantae</taxon>
        <taxon>Streptophyta</taxon>
        <taxon>Embryophyta</taxon>
        <taxon>Tracheophyta</taxon>
        <taxon>Spermatophyta</taxon>
        <taxon>Magnoliopsida</taxon>
        <taxon>eudicotyledons</taxon>
        <taxon>Gunneridae</taxon>
        <taxon>Pentapetalae</taxon>
        <taxon>rosids</taxon>
        <taxon>fabids</taxon>
        <taxon>Fabales</taxon>
        <taxon>Fabaceae</taxon>
        <taxon>Papilionoideae</taxon>
        <taxon>50 kb inversion clade</taxon>
        <taxon>NPAAA clade</taxon>
        <taxon>Hologalegina</taxon>
        <taxon>IRL clade</taxon>
        <taxon>Trifolieae</taxon>
        <taxon>Trifolium</taxon>
    </lineage>
</organism>
<name>A0A392QJN1_9FABA</name>
<dbReference type="AlphaFoldDB" id="A0A392QJN1"/>